<reference evidence="8 9" key="1">
    <citation type="submission" date="2023-06" db="EMBL/GenBank/DDBJ databases">
        <title>Draft genome sequence of Gleimia hominis type strain CCUG 57540T.</title>
        <authorList>
            <person name="Salva-Serra F."/>
            <person name="Cardew S."/>
            <person name="Jensie Markopoulos S."/>
            <person name="Ohlen M."/>
            <person name="Inganas E."/>
            <person name="Svensson-Stadler L."/>
            <person name="Moore E.R.B."/>
        </authorList>
    </citation>
    <scope>NUCLEOTIDE SEQUENCE [LARGE SCALE GENOMIC DNA]</scope>
    <source>
        <strain evidence="8 9">CCUG 57540</strain>
    </source>
</reference>
<dbReference type="GO" id="GO:0102559">
    <property type="term" value="F:peptide chain release factor N(5)-glutamine methyltransferase activity"/>
    <property type="evidence" value="ECO:0007669"/>
    <property type="project" value="UniProtKB-EC"/>
</dbReference>
<comment type="catalytic activity">
    <reaction evidence="5">
        <text>L-glutaminyl-[peptide chain release factor] + S-adenosyl-L-methionine = N(5)-methyl-L-glutaminyl-[peptide chain release factor] + S-adenosyl-L-homocysteine + H(+)</text>
        <dbReference type="Rhea" id="RHEA:42896"/>
        <dbReference type="Rhea" id="RHEA-COMP:10271"/>
        <dbReference type="Rhea" id="RHEA-COMP:10272"/>
        <dbReference type="ChEBI" id="CHEBI:15378"/>
        <dbReference type="ChEBI" id="CHEBI:30011"/>
        <dbReference type="ChEBI" id="CHEBI:57856"/>
        <dbReference type="ChEBI" id="CHEBI:59789"/>
        <dbReference type="ChEBI" id="CHEBI:61891"/>
        <dbReference type="EC" id="2.1.1.297"/>
    </reaction>
</comment>
<sequence>MAELTQALWIQSVQQLRGSGIESAEADATAIFVEVLAAPRFLWPLETPRVEAEQIRQMVTDRARRRPLQHVLGRMYFLGLELKAGPGVFCVRPETEYMTDWALRHLPMRRALDLCTGSGAIALAIAAKNKIPVTAVEIDARALDYARANGAALDLEVEWVRGDATAFNPTLGLFDVVISNPPYIPQRDLPAETDWDPRIALWGGGESGMQIPEQIITVAFQYLRGGGYLVMEHDDTQGKACAKVANEIGFEDVEIHRDLAGIERFIAARKPS</sequence>
<evidence type="ECO:0000256" key="2">
    <source>
        <dbReference type="ARBA" id="ARBA00022603"/>
    </source>
</evidence>
<dbReference type="GO" id="GO:0032259">
    <property type="term" value="P:methylation"/>
    <property type="evidence" value="ECO:0007669"/>
    <property type="project" value="UniProtKB-KW"/>
</dbReference>
<keyword evidence="9" id="KW-1185">Reference proteome</keyword>
<feature type="domain" description="Release factor glutamine methyltransferase N-terminal" evidence="7">
    <location>
        <begin position="11"/>
        <end position="73"/>
    </location>
</feature>
<dbReference type="InterPro" id="IPR029063">
    <property type="entry name" value="SAM-dependent_MTases_sf"/>
</dbReference>
<gene>
    <name evidence="8" type="primary">prmC</name>
    <name evidence="8" type="ORF">QS713_04865</name>
</gene>
<organism evidence="8 9">
    <name type="scientific">Gleimia hominis</name>
    <dbReference type="NCBI Taxonomy" id="595468"/>
    <lineage>
        <taxon>Bacteria</taxon>
        <taxon>Bacillati</taxon>
        <taxon>Actinomycetota</taxon>
        <taxon>Actinomycetes</taxon>
        <taxon>Actinomycetales</taxon>
        <taxon>Actinomycetaceae</taxon>
        <taxon>Gleimia</taxon>
    </lineage>
</organism>
<dbReference type="EMBL" id="JASXSX010000001">
    <property type="protein sequence ID" value="MDT3767397.1"/>
    <property type="molecule type" value="Genomic_DNA"/>
</dbReference>
<dbReference type="Pfam" id="PF05175">
    <property type="entry name" value="MTS"/>
    <property type="match status" value="1"/>
</dbReference>
<dbReference type="InterPro" id="IPR050320">
    <property type="entry name" value="N5-glutamine_MTase"/>
</dbReference>
<accession>A0ABU3IAJ7</accession>
<evidence type="ECO:0000256" key="1">
    <source>
        <dbReference type="ARBA" id="ARBA00012771"/>
    </source>
</evidence>
<dbReference type="Gene3D" id="1.10.8.10">
    <property type="entry name" value="DNA helicase RuvA subunit, C-terminal domain"/>
    <property type="match status" value="1"/>
</dbReference>
<dbReference type="Gene3D" id="3.40.50.150">
    <property type="entry name" value="Vaccinia Virus protein VP39"/>
    <property type="match status" value="1"/>
</dbReference>
<dbReference type="InterPro" id="IPR007848">
    <property type="entry name" value="Small_mtfrase_dom"/>
</dbReference>
<dbReference type="InterPro" id="IPR019874">
    <property type="entry name" value="RF_methyltr_PrmC"/>
</dbReference>
<proteinExistence type="predicted"/>
<dbReference type="CDD" id="cd02440">
    <property type="entry name" value="AdoMet_MTases"/>
    <property type="match status" value="1"/>
</dbReference>
<dbReference type="RefSeq" id="WP_313272914.1">
    <property type="nucleotide sequence ID" value="NZ_JASXSX010000001.1"/>
</dbReference>
<dbReference type="SUPFAM" id="SSF53335">
    <property type="entry name" value="S-adenosyl-L-methionine-dependent methyltransferases"/>
    <property type="match status" value="1"/>
</dbReference>
<evidence type="ECO:0000256" key="5">
    <source>
        <dbReference type="ARBA" id="ARBA00048391"/>
    </source>
</evidence>
<dbReference type="InterPro" id="IPR040758">
    <property type="entry name" value="PrmC_N"/>
</dbReference>
<comment type="caution">
    <text evidence="8">The sequence shown here is derived from an EMBL/GenBank/DDBJ whole genome shotgun (WGS) entry which is preliminary data.</text>
</comment>
<dbReference type="Proteomes" id="UP001247542">
    <property type="component" value="Unassembled WGS sequence"/>
</dbReference>
<keyword evidence="2 8" id="KW-0489">Methyltransferase</keyword>
<evidence type="ECO:0000259" key="6">
    <source>
        <dbReference type="Pfam" id="PF05175"/>
    </source>
</evidence>
<evidence type="ECO:0000313" key="8">
    <source>
        <dbReference type="EMBL" id="MDT3767397.1"/>
    </source>
</evidence>
<dbReference type="PANTHER" id="PTHR18895">
    <property type="entry name" value="HEMK METHYLTRANSFERASE"/>
    <property type="match status" value="1"/>
</dbReference>
<evidence type="ECO:0000256" key="3">
    <source>
        <dbReference type="ARBA" id="ARBA00022679"/>
    </source>
</evidence>
<dbReference type="PROSITE" id="PS00092">
    <property type="entry name" value="N6_MTASE"/>
    <property type="match status" value="1"/>
</dbReference>
<name>A0ABU3IAJ7_9ACTO</name>
<dbReference type="NCBIfam" id="TIGR00536">
    <property type="entry name" value="hemK_fam"/>
    <property type="match status" value="1"/>
</dbReference>
<dbReference type="EC" id="2.1.1.297" evidence="1"/>
<evidence type="ECO:0000256" key="4">
    <source>
        <dbReference type="ARBA" id="ARBA00022691"/>
    </source>
</evidence>
<feature type="domain" description="Methyltransferase small" evidence="6">
    <location>
        <begin position="81"/>
        <end position="186"/>
    </location>
</feature>
<keyword evidence="3 8" id="KW-0808">Transferase</keyword>
<dbReference type="InterPro" id="IPR002052">
    <property type="entry name" value="DNA_methylase_N6_adenine_CS"/>
</dbReference>
<protein>
    <recommendedName>
        <fullName evidence="1">peptide chain release factor N(5)-glutamine methyltransferase</fullName>
        <ecNumber evidence="1">2.1.1.297</ecNumber>
    </recommendedName>
</protein>
<dbReference type="NCBIfam" id="TIGR03534">
    <property type="entry name" value="RF_mod_PrmC"/>
    <property type="match status" value="1"/>
</dbReference>
<keyword evidence="4" id="KW-0949">S-adenosyl-L-methionine</keyword>
<dbReference type="PANTHER" id="PTHR18895:SF74">
    <property type="entry name" value="MTRF1L RELEASE FACTOR GLUTAMINE METHYLTRANSFERASE"/>
    <property type="match status" value="1"/>
</dbReference>
<dbReference type="InterPro" id="IPR004556">
    <property type="entry name" value="HemK-like"/>
</dbReference>
<dbReference type="Pfam" id="PF17827">
    <property type="entry name" value="PrmC_N"/>
    <property type="match status" value="1"/>
</dbReference>
<evidence type="ECO:0000313" key="9">
    <source>
        <dbReference type="Proteomes" id="UP001247542"/>
    </source>
</evidence>
<evidence type="ECO:0000259" key="7">
    <source>
        <dbReference type="Pfam" id="PF17827"/>
    </source>
</evidence>